<accession>A0AC58RWE9</accession>
<reference evidence="2" key="2">
    <citation type="submission" date="2025-08" db="UniProtKB">
        <authorList>
            <consortium name="RefSeq"/>
        </authorList>
    </citation>
    <scope>IDENTIFICATION</scope>
    <source>
        <tissue evidence="2">Leaf</tissue>
    </source>
</reference>
<evidence type="ECO:0000313" key="2">
    <source>
        <dbReference type="RefSeq" id="XP_075077051.1"/>
    </source>
</evidence>
<protein>
    <submittedName>
        <fullName evidence="2">Uncharacterized protein LOC142163805</fullName>
    </submittedName>
</protein>
<evidence type="ECO:0000313" key="1">
    <source>
        <dbReference type="Proteomes" id="UP000790787"/>
    </source>
</evidence>
<gene>
    <name evidence="2" type="primary">LOC142163805</name>
</gene>
<dbReference type="Proteomes" id="UP000790787">
    <property type="component" value="Chromosome 9"/>
</dbReference>
<proteinExistence type="predicted"/>
<organism evidence="1 2">
    <name type="scientific">Nicotiana tabacum</name>
    <name type="common">Common tobacco</name>
    <dbReference type="NCBI Taxonomy" id="4097"/>
    <lineage>
        <taxon>Eukaryota</taxon>
        <taxon>Viridiplantae</taxon>
        <taxon>Streptophyta</taxon>
        <taxon>Embryophyta</taxon>
        <taxon>Tracheophyta</taxon>
        <taxon>Spermatophyta</taxon>
        <taxon>Magnoliopsida</taxon>
        <taxon>eudicotyledons</taxon>
        <taxon>Gunneridae</taxon>
        <taxon>Pentapetalae</taxon>
        <taxon>asterids</taxon>
        <taxon>lamiids</taxon>
        <taxon>Solanales</taxon>
        <taxon>Solanaceae</taxon>
        <taxon>Nicotianoideae</taxon>
        <taxon>Nicotianeae</taxon>
        <taxon>Nicotiana</taxon>
    </lineage>
</organism>
<name>A0AC58RWE9_TOBAC</name>
<keyword evidence="1" id="KW-1185">Reference proteome</keyword>
<reference evidence="1" key="1">
    <citation type="journal article" date="2014" name="Nat. Commun.">
        <title>The tobacco genome sequence and its comparison with those of tomato and potato.</title>
        <authorList>
            <person name="Sierro N."/>
            <person name="Battey J.N."/>
            <person name="Ouadi S."/>
            <person name="Bakaher N."/>
            <person name="Bovet L."/>
            <person name="Willig A."/>
            <person name="Goepfert S."/>
            <person name="Peitsch M.C."/>
            <person name="Ivanov N.V."/>
        </authorList>
    </citation>
    <scope>NUCLEOTIDE SEQUENCE [LARGE SCALE GENOMIC DNA]</scope>
</reference>
<sequence length="350" mass="39161">MEFDLTDNELKNYYLQKLENFLKGCGRSFGDFPIMPTPTYKEEEVDTSNKLIRDELCYNRRALAEEHEELVKNLTGEQNCSYEKIITVVNENKGEFFFLYDFGGTCKTFIWRTLSSAIRSKGDIVLTVASSGIASLLLPGGRTAHSIFIISLNLTEDSTCNINQGTLLANLIAKAKLIIWDEAPIMHSYCFESLDRTLRDILIFKDASNLERPFGGKTVVLGGDFRQILHAILKDWIFAIGDGTIDNSVDGNEKVEIPYDLLIKDSVDPISAILENTSKPRSAYAVRKNTAEAAISTKIRIDEPNGKRVTEVIPETFVGSKYKSVFLSKGMINTMVPLMKPSLFGNPTII</sequence>
<dbReference type="RefSeq" id="XP_075077051.1">
    <property type="nucleotide sequence ID" value="XM_075220950.1"/>
</dbReference>